<dbReference type="PRINTS" id="PR00455">
    <property type="entry name" value="HTHTETR"/>
</dbReference>
<reference evidence="4 5" key="1">
    <citation type="submission" date="2019-03" db="EMBL/GenBank/DDBJ databases">
        <title>Freshwater and sediment microbial communities from various areas in North America, analyzing microbe dynamics in response to fracking.</title>
        <authorList>
            <person name="Lamendella R."/>
        </authorList>
    </citation>
    <scope>NUCLEOTIDE SEQUENCE [LARGE SCALE GENOMIC DNA]</scope>
    <source>
        <strain evidence="4 5">18_TX</strain>
    </source>
</reference>
<dbReference type="InterPro" id="IPR036271">
    <property type="entry name" value="Tet_transcr_reg_TetR-rel_C_sf"/>
</dbReference>
<feature type="DNA-binding region" description="H-T-H motif" evidence="2">
    <location>
        <begin position="38"/>
        <end position="57"/>
    </location>
</feature>
<evidence type="ECO:0000313" key="4">
    <source>
        <dbReference type="EMBL" id="TDP28428.1"/>
    </source>
</evidence>
<dbReference type="PANTHER" id="PTHR30055:SF226">
    <property type="entry name" value="HTH-TYPE TRANSCRIPTIONAL REGULATOR PKSA"/>
    <property type="match status" value="1"/>
</dbReference>
<comment type="caution">
    <text evidence="4">The sequence shown here is derived from an EMBL/GenBank/DDBJ whole genome shotgun (WGS) entry which is preliminary data.</text>
</comment>
<dbReference type="Gene3D" id="1.10.357.10">
    <property type="entry name" value="Tetracycline Repressor, domain 2"/>
    <property type="match status" value="1"/>
</dbReference>
<dbReference type="InterPro" id="IPR001647">
    <property type="entry name" value="HTH_TetR"/>
</dbReference>
<dbReference type="Gene3D" id="1.10.10.60">
    <property type="entry name" value="Homeodomain-like"/>
    <property type="match status" value="1"/>
</dbReference>
<dbReference type="Proteomes" id="UP000295531">
    <property type="component" value="Unassembled WGS sequence"/>
</dbReference>
<gene>
    <name evidence="4" type="ORF">DEU29_1213</name>
</gene>
<dbReference type="InterPro" id="IPR050109">
    <property type="entry name" value="HTH-type_TetR-like_transc_reg"/>
</dbReference>
<dbReference type="GO" id="GO:0000976">
    <property type="term" value="F:transcription cis-regulatory region binding"/>
    <property type="evidence" value="ECO:0007669"/>
    <property type="project" value="TreeGrafter"/>
</dbReference>
<dbReference type="InterPro" id="IPR009057">
    <property type="entry name" value="Homeodomain-like_sf"/>
</dbReference>
<dbReference type="Pfam" id="PF00440">
    <property type="entry name" value="TetR_N"/>
    <property type="match status" value="1"/>
</dbReference>
<dbReference type="SUPFAM" id="SSF46689">
    <property type="entry name" value="Homeodomain-like"/>
    <property type="match status" value="1"/>
</dbReference>
<sequence>MDRLEKKKRTHKTVEERQSEILRAASQIFSQHGYKLTDIQTIAETAGVGKGTVYRCFSSKETLFRATIDHHLNALAQHGEWALDSADDPLEKVKAVMLAYLHFFEDNPEVIELFAQERAEFRDQAESAYLSLMKKNHEKWLELFHEVADRYECRNIEVEELMNICSYMMHGAAMMPKPLPQQRSVEQRVATLFQVYTQGILLHPLNDIVVR</sequence>
<evidence type="ECO:0000256" key="2">
    <source>
        <dbReference type="PROSITE-ProRule" id="PRU00335"/>
    </source>
</evidence>
<name>A0A4R6NXA8_9GAMM</name>
<evidence type="ECO:0000259" key="3">
    <source>
        <dbReference type="PROSITE" id="PS50977"/>
    </source>
</evidence>
<keyword evidence="5" id="KW-1185">Reference proteome</keyword>
<keyword evidence="1 2" id="KW-0238">DNA-binding</keyword>
<dbReference type="GO" id="GO:0003700">
    <property type="term" value="F:DNA-binding transcription factor activity"/>
    <property type="evidence" value="ECO:0007669"/>
    <property type="project" value="TreeGrafter"/>
</dbReference>
<evidence type="ECO:0000313" key="5">
    <source>
        <dbReference type="Proteomes" id="UP000295531"/>
    </source>
</evidence>
<dbReference type="EMBL" id="SNXI01000021">
    <property type="protein sequence ID" value="TDP28428.1"/>
    <property type="molecule type" value="Genomic_DNA"/>
</dbReference>
<proteinExistence type="predicted"/>
<dbReference type="RefSeq" id="WP_166635917.1">
    <property type="nucleotide sequence ID" value="NZ_SNXI01000021.1"/>
</dbReference>
<feature type="domain" description="HTH tetR-type" evidence="3">
    <location>
        <begin position="15"/>
        <end position="75"/>
    </location>
</feature>
<dbReference type="PROSITE" id="PS50977">
    <property type="entry name" value="HTH_TETR_2"/>
    <property type="match status" value="1"/>
</dbReference>
<evidence type="ECO:0000256" key="1">
    <source>
        <dbReference type="ARBA" id="ARBA00023125"/>
    </source>
</evidence>
<organism evidence="4 5">
    <name type="scientific">Idiomarina aquatica</name>
    <dbReference type="NCBI Taxonomy" id="1327752"/>
    <lineage>
        <taxon>Bacteria</taxon>
        <taxon>Pseudomonadati</taxon>
        <taxon>Pseudomonadota</taxon>
        <taxon>Gammaproteobacteria</taxon>
        <taxon>Alteromonadales</taxon>
        <taxon>Idiomarinaceae</taxon>
        <taxon>Idiomarina</taxon>
    </lineage>
</organism>
<dbReference type="PANTHER" id="PTHR30055">
    <property type="entry name" value="HTH-TYPE TRANSCRIPTIONAL REGULATOR RUTR"/>
    <property type="match status" value="1"/>
</dbReference>
<protein>
    <submittedName>
        <fullName evidence="4">TetR family transcriptional regulator</fullName>
    </submittedName>
</protein>
<dbReference type="AlphaFoldDB" id="A0A4R6NXA8"/>
<dbReference type="SUPFAM" id="SSF48498">
    <property type="entry name" value="Tetracyclin repressor-like, C-terminal domain"/>
    <property type="match status" value="1"/>
</dbReference>
<accession>A0A4R6NXA8</accession>